<keyword evidence="1" id="KW-0969">Cilium</keyword>
<keyword evidence="2" id="KW-1185">Reference proteome</keyword>
<protein>
    <submittedName>
        <fullName evidence="1">Flagellar biosynthesis regulator FlaF</fullName>
    </submittedName>
</protein>
<dbReference type="EMBL" id="JBHRSL010000002">
    <property type="protein sequence ID" value="MFC3051247.1"/>
    <property type="molecule type" value="Genomic_DNA"/>
</dbReference>
<comment type="caution">
    <text evidence="1">The sequence shown here is derived from an EMBL/GenBank/DDBJ whole genome shotgun (WGS) entry which is preliminary data.</text>
</comment>
<dbReference type="Pfam" id="PF07309">
    <property type="entry name" value="FlaF"/>
    <property type="match status" value="1"/>
</dbReference>
<proteinExistence type="predicted"/>
<evidence type="ECO:0000313" key="2">
    <source>
        <dbReference type="Proteomes" id="UP001595444"/>
    </source>
</evidence>
<dbReference type="InterPro" id="IPR010845">
    <property type="entry name" value="FlaF"/>
</dbReference>
<reference evidence="2" key="1">
    <citation type="journal article" date="2019" name="Int. J. Syst. Evol. Microbiol.">
        <title>The Global Catalogue of Microorganisms (GCM) 10K type strain sequencing project: providing services to taxonomists for standard genome sequencing and annotation.</title>
        <authorList>
            <consortium name="The Broad Institute Genomics Platform"/>
            <consortium name="The Broad Institute Genome Sequencing Center for Infectious Disease"/>
            <person name="Wu L."/>
            <person name="Ma J."/>
        </authorList>
    </citation>
    <scope>NUCLEOTIDE SEQUENCE [LARGE SCALE GENOMIC DNA]</scope>
    <source>
        <strain evidence="2">KCTC 62164</strain>
    </source>
</reference>
<sequence>MSYQAYQKAQNTAETPSQVEYRLFAQVTNALMKAKDSGVRDMKLIDAVDWNRRMWSTLSSDCGAKGNSLPDQLRASIISLAIWVSKHSSLVIRGQESVDDLISINRTIMEGLAAQSQLQKQAAQASNTDQTAPTPINSIL</sequence>
<keyword evidence="1" id="KW-0282">Flagellum</keyword>
<name>A0ABV7D313_9PROT</name>
<keyword evidence="1" id="KW-0966">Cell projection</keyword>
<accession>A0ABV7D313</accession>
<dbReference type="Proteomes" id="UP001595444">
    <property type="component" value="Unassembled WGS sequence"/>
</dbReference>
<gene>
    <name evidence="1" type="primary">flaF</name>
    <name evidence="1" type="ORF">ACFOKA_04945</name>
</gene>
<dbReference type="NCBIfam" id="NF009435">
    <property type="entry name" value="PRK12794.1"/>
    <property type="match status" value="1"/>
</dbReference>
<evidence type="ECO:0000313" key="1">
    <source>
        <dbReference type="EMBL" id="MFC3051247.1"/>
    </source>
</evidence>
<organism evidence="1 2">
    <name type="scientific">Kordiimonas pumila</name>
    <dbReference type="NCBI Taxonomy" id="2161677"/>
    <lineage>
        <taxon>Bacteria</taxon>
        <taxon>Pseudomonadati</taxon>
        <taxon>Pseudomonadota</taxon>
        <taxon>Alphaproteobacteria</taxon>
        <taxon>Kordiimonadales</taxon>
        <taxon>Kordiimonadaceae</taxon>
        <taxon>Kordiimonas</taxon>
    </lineage>
</organism>
<dbReference type="RefSeq" id="WP_194211776.1">
    <property type="nucleotide sequence ID" value="NZ_CP061205.1"/>
</dbReference>